<feature type="binding site" evidence="10">
    <location>
        <position position="16"/>
    </location>
    <ligand>
        <name>Mn(2+)</name>
        <dbReference type="ChEBI" id="CHEBI:29035"/>
        <label>1</label>
    </ligand>
</feature>
<comment type="catalytic activity">
    <reaction evidence="10">
        <text>UDP-2-N,3-O-bis[(3R)-3-hydroxytetradecanoyl]-alpha-D-glucosamine + H2O = 2-N,3-O-bis[(3R)-3-hydroxytetradecanoyl]-alpha-D-glucosaminyl 1-phosphate + UMP + 2 H(+)</text>
        <dbReference type="Rhea" id="RHEA:25213"/>
        <dbReference type="ChEBI" id="CHEBI:15377"/>
        <dbReference type="ChEBI" id="CHEBI:15378"/>
        <dbReference type="ChEBI" id="CHEBI:57865"/>
        <dbReference type="ChEBI" id="CHEBI:57957"/>
        <dbReference type="ChEBI" id="CHEBI:78847"/>
        <dbReference type="EC" id="3.6.1.54"/>
    </reaction>
</comment>
<dbReference type="GO" id="GO:0005737">
    <property type="term" value="C:cytoplasm"/>
    <property type="evidence" value="ECO:0007669"/>
    <property type="project" value="InterPro"/>
</dbReference>
<evidence type="ECO:0000256" key="7">
    <source>
        <dbReference type="ARBA" id="ARBA00023098"/>
    </source>
</evidence>
<evidence type="ECO:0000259" key="11">
    <source>
        <dbReference type="Pfam" id="PF00149"/>
    </source>
</evidence>
<evidence type="ECO:0000256" key="10">
    <source>
        <dbReference type="HAMAP-Rule" id="MF_00575"/>
    </source>
</evidence>
<keyword evidence="9 10" id="KW-0464">Manganese</keyword>
<keyword evidence="8 10" id="KW-0472">Membrane</keyword>
<feature type="binding site" evidence="10">
    <location>
        <position position="166"/>
    </location>
    <ligand>
        <name>substrate</name>
    </ligand>
</feature>
<dbReference type="InterPro" id="IPR043461">
    <property type="entry name" value="LpxH-like"/>
</dbReference>
<dbReference type="InterPro" id="IPR029052">
    <property type="entry name" value="Metallo-depent_PP-like"/>
</dbReference>
<keyword evidence="3 10" id="KW-0997">Cell inner membrane</keyword>
<keyword evidence="5 10" id="KW-0479">Metal-binding</keyword>
<comment type="pathway">
    <text evidence="10">Glycolipid biosynthesis; lipid IV(A) biosynthesis; lipid IV(A) from (3R)-3-hydroxytetradecanoyl-[acyl-carrier-protein] and UDP-N-acetyl-alpha-D-glucosamine: step 4/6.</text>
</comment>
<evidence type="ECO:0000256" key="2">
    <source>
        <dbReference type="ARBA" id="ARBA00022516"/>
    </source>
</evidence>
<accession>A0AA37W0V4</accession>
<reference evidence="12" key="2">
    <citation type="submission" date="2023-01" db="EMBL/GenBank/DDBJ databases">
        <title>Draft genome sequence of Paraferrimonas sedimenticola strain NBRC 101628.</title>
        <authorList>
            <person name="Sun Q."/>
            <person name="Mori K."/>
        </authorList>
    </citation>
    <scope>NUCLEOTIDE SEQUENCE</scope>
    <source>
        <strain evidence="12">NBRC 101628</strain>
    </source>
</reference>
<feature type="binding site" evidence="10">
    <location>
        <position position="120"/>
    </location>
    <ligand>
        <name>Mn(2+)</name>
        <dbReference type="ChEBI" id="CHEBI:29035"/>
        <label>2</label>
    </ligand>
</feature>
<comment type="similarity">
    <text evidence="10">Belongs to the LpxH family.</text>
</comment>
<dbReference type="Gene3D" id="3.60.21.10">
    <property type="match status" value="1"/>
</dbReference>
<dbReference type="PANTHER" id="PTHR34990">
    <property type="entry name" value="UDP-2,3-DIACYLGLUCOSAMINE HYDROLASE-RELATED"/>
    <property type="match status" value="1"/>
</dbReference>
<evidence type="ECO:0000256" key="9">
    <source>
        <dbReference type="ARBA" id="ARBA00023211"/>
    </source>
</evidence>
<dbReference type="HAMAP" id="MF_00575">
    <property type="entry name" value="LpxH"/>
    <property type="match status" value="1"/>
</dbReference>
<keyword evidence="7 10" id="KW-0443">Lipid metabolism</keyword>
<dbReference type="InterPro" id="IPR010138">
    <property type="entry name" value="UDP-diacylglucosamine_Hdrlase"/>
</dbReference>
<keyword evidence="2 10" id="KW-0444">Lipid biosynthesis</keyword>
<dbReference type="Proteomes" id="UP001161422">
    <property type="component" value="Unassembled WGS sequence"/>
</dbReference>
<comment type="cofactor">
    <cofactor evidence="10">
        <name>Mn(2+)</name>
        <dbReference type="ChEBI" id="CHEBI:29035"/>
    </cofactor>
    <text evidence="10">Binds 2 Mn(2+) ions per subunit in a binuclear metal center.</text>
</comment>
<dbReference type="GO" id="GO:0009245">
    <property type="term" value="P:lipid A biosynthetic process"/>
    <property type="evidence" value="ECO:0007669"/>
    <property type="project" value="UniProtKB-UniRule"/>
</dbReference>
<dbReference type="GO" id="GO:0019897">
    <property type="term" value="C:extrinsic component of plasma membrane"/>
    <property type="evidence" value="ECO:0007669"/>
    <property type="project" value="UniProtKB-UniRule"/>
</dbReference>
<dbReference type="GO" id="GO:0008758">
    <property type="term" value="F:UDP-2,3-diacylglucosamine hydrolase activity"/>
    <property type="evidence" value="ECO:0007669"/>
    <property type="project" value="UniProtKB-UniRule"/>
</dbReference>
<feature type="binding site" evidence="10">
    <location>
        <position position="201"/>
    </location>
    <ligand>
        <name>Mn(2+)</name>
        <dbReference type="ChEBI" id="CHEBI:29035"/>
        <label>2</label>
    </ligand>
</feature>
<comment type="caution">
    <text evidence="12">The sequence shown here is derived from an EMBL/GenBank/DDBJ whole genome shotgun (WGS) entry which is preliminary data.</text>
</comment>
<feature type="binding site" evidence="10">
    <location>
        <position position="203"/>
    </location>
    <ligand>
        <name>Mn(2+)</name>
        <dbReference type="ChEBI" id="CHEBI:29035"/>
        <label>1</label>
    </ligand>
</feature>
<dbReference type="GO" id="GO:0030145">
    <property type="term" value="F:manganese ion binding"/>
    <property type="evidence" value="ECO:0007669"/>
    <property type="project" value="UniProtKB-UniRule"/>
</dbReference>
<dbReference type="NCBIfam" id="NF003743">
    <property type="entry name" value="PRK05340.1"/>
    <property type="match status" value="1"/>
</dbReference>
<evidence type="ECO:0000313" key="13">
    <source>
        <dbReference type="Proteomes" id="UP001161422"/>
    </source>
</evidence>
<dbReference type="EMBL" id="BSNC01000005">
    <property type="protein sequence ID" value="GLP96565.1"/>
    <property type="molecule type" value="Genomic_DNA"/>
</dbReference>
<comment type="function">
    <text evidence="10">Hydrolyzes the pyrophosphate bond of UDP-2,3-diacylglucosamine to yield 2,3-diacylglucosamine 1-phosphate (lipid X) and UMP by catalyzing the attack of water at the alpha-P atom. Involved in the biosynthesis of lipid A, a phosphorylated glycolipid that anchors the lipopolysaccharide to the outer membrane of the cell.</text>
</comment>
<organism evidence="12 13">
    <name type="scientific">Paraferrimonas sedimenticola</name>
    <dbReference type="NCBI Taxonomy" id="375674"/>
    <lineage>
        <taxon>Bacteria</taxon>
        <taxon>Pseudomonadati</taxon>
        <taxon>Pseudomonadota</taxon>
        <taxon>Gammaproteobacteria</taxon>
        <taxon>Alteromonadales</taxon>
        <taxon>Ferrimonadaceae</taxon>
        <taxon>Paraferrimonas</taxon>
    </lineage>
</organism>
<evidence type="ECO:0000256" key="4">
    <source>
        <dbReference type="ARBA" id="ARBA00022556"/>
    </source>
</evidence>
<reference evidence="12" key="1">
    <citation type="journal article" date="2014" name="Int. J. Syst. Evol. Microbiol.">
        <title>Complete genome sequence of Corynebacterium casei LMG S-19264T (=DSM 44701T), isolated from a smear-ripened cheese.</title>
        <authorList>
            <consortium name="US DOE Joint Genome Institute (JGI-PGF)"/>
            <person name="Walter F."/>
            <person name="Albersmeier A."/>
            <person name="Kalinowski J."/>
            <person name="Ruckert C."/>
        </authorList>
    </citation>
    <scope>NUCLEOTIDE SEQUENCE</scope>
    <source>
        <strain evidence="12">NBRC 101628</strain>
    </source>
</reference>
<evidence type="ECO:0000256" key="1">
    <source>
        <dbReference type="ARBA" id="ARBA00022475"/>
    </source>
</evidence>
<keyword evidence="13" id="KW-1185">Reference proteome</keyword>
<comment type="subcellular location">
    <subcellularLocation>
        <location evidence="10">Cell inner membrane</location>
        <topology evidence="10">Peripheral membrane protein</topology>
        <orientation evidence="10">Cytoplasmic side</orientation>
    </subcellularLocation>
</comment>
<feature type="binding site" evidence="10">
    <location>
        <position position="18"/>
    </location>
    <ligand>
        <name>Mn(2+)</name>
        <dbReference type="ChEBI" id="CHEBI:29035"/>
        <label>1</label>
    </ligand>
</feature>
<evidence type="ECO:0000256" key="3">
    <source>
        <dbReference type="ARBA" id="ARBA00022519"/>
    </source>
</evidence>
<dbReference type="CDD" id="cd07398">
    <property type="entry name" value="MPP_YbbF-LpxH"/>
    <property type="match status" value="1"/>
</dbReference>
<protein>
    <recommendedName>
        <fullName evidence="10">UDP-2,3-diacylglucosamine hydrolase</fullName>
        <ecNumber evidence="10">3.6.1.54</ecNumber>
    </recommendedName>
    <alternativeName>
        <fullName evidence="10">UDP-2,3-diacylglucosamine diphosphatase</fullName>
    </alternativeName>
</protein>
<feature type="binding site" evidence="10">
    <location>
        <position position="48"/>
    </location>
    <ligand>
        <name>Mn(2+)</name>
        <dbReference type="ChEBI" id="CHEBI:29035"/>
        <label>2</label>
    </ligand>
</feature>
<feature type="binding site" evidence="10">
    <location>
        <position position="85"/>
    </location>
    <ligand>
        <name>Mn(2+)</name>
        <dbReference type="ChEBI" id="CHEBI:29035"/>
        <label>2</label>
    </ligand>
</feature>
<feature type="binding site" evidence="10">
    <location>
        <position position="170"/>
    </location>
    <ligand>
        <name>substrate</name>
    </ligand>
</feature>
<feature type="binding site" evidence="10">
    <location>
        <begin position="85"/>
        <end position="86"/>
    </location>
    <ligand>
        <name>substrate</name>
    </ligand>
</feature>
<evidence type="ECO:0000256" key="6">
    <source>
        <dbReference type="ARBA" id="ARBA00022801"/>
    </source>
</evidence>
<proteinExistence type="inferred from homology"/>
<dbReference type="NCBIfam" id="TIGR01854">
    <property type="entry name" value="lipid_A_lpxH"/>
    <property type="match status" value="1"/>
</dbReference>
<feature type="binding site" evidence="10">
    <location>
        <position position="201"/>
    </location>
    <ligand>
        <name>substrate</name>
    </ligand>
</feature>
<keyword evidence="1 10" id="KW-1003">Cell membrane</keyword>
<dbReference type="Pfam" id="PF00149">
    <property type="entry name" value="Metallophos"/>
    <property type="match status" value="1"/>
</dbReference>
<evidence type="ECO:0000256" key="5">
    <source>
        <dbReference type="ARBA" id="ARBA00022723"/>
    </source>
</evidence>
<dbReference type="InterPro" id="IPR004843">
    <property type="entry name" value="Calcineurin-like_PHP"/>
</dbReference>
<dbReference type="EC" id="3.6.1.54" evidence="10"/>
<feature type="domain" description="Calcineurin-like phosphoesterase" evidence="11">
    <location>
        <begin position="12"/>
        <end position="205"/>
    </location>
</feature>
<feature type="binding site" evidence="10">
    <location>
        <position position="173"/>
    </location>
    <ligand>
        <name>substrate</name>
    </ligand>
</feature>
<dbReference type="PANTHER" id="PTHR34990:SF1">
    <property type="entry name" value="UDP-2,3-DIACYLGLUCOSAMINE HYDROLASE"/>
    <property type="match status" value="1"/>
</dbReference>
<feature type="binding site" evidence="10">
    <location>
        <position position="128"/>
    </location>
    <ligand>
        <name>substrate</name>
    </ligand>
</feature>
<dbReference type="AlphaFoldDB" id="A0AA37W0V4"/>
<keyword evidence="6 10" id="KW-0378">Hydrolase</keyword>
<name>A0AA37W0V4_9GAMM</name>
<evidence type="ECO:0000256" key="8">
    <source>
        <dbReference type="ARBA" id="ARBA00023136"/>
    </source>
</evidence>
<dbReference type="SUPFAM" id="SSF56300">
    <property type="entry name" value="Metallo-dependent phosphatases"/>
    <property type="match status" value="1"/>
</dbReference>
<evidence type="ECO:0000313" key="12">
    <source>
        <dbReference type="EMBL" id="GLP96565.1"/>
    </source>
</evidence>
<gene>
    <name evidence="10 12" type="primary">lpxH</name>
    <name evidence="12" type="ORF">GCM10007895_18710</name>
</gene>
<feature type="binding site" evidence="10">
    <location>
        <position position="48"/>
    </location>
    <ligand>
        <name>Mn(2+)</name>
        <dbReference type="ChEBI" id="CHEBI:29035"/>
        <label>1</label>
    </ligand>
</feature>
<sequence>MLQLNPQFGQCAFIADLHLSADRPDITQAFLQFLSEQTQLDALFIMGDLFEYWIGDDIAEPFALDVADAIAQAAQHYPIYFSHGNRDFLVDKEFAKRSQMTLLPEVQALDLYGTKALVAHGDSLCTDDKAYQKFRRFRNHNMARWLFMRLPQRRRQKIADNLRQNSAKSKQMKSEAIMDVNPTAVDALLNRFEADVLIHGHTHRPKLHQLATGKQRWVVGDWYTQGSYLMARQGEPELIQLPLAG</sequence>
<keyword evidence="4 10" id="KW-0441">Lipid A biosynthesis</keyword>